<evidence type="ECO:0000313" key="2">
    <source>
        <dbReference type="Proteomes" id="UP001596087"/>
    </source>
</evidence>
<dbReference type="InterPro" id="IPR023393">
    <property type="entry name" value="START-like_dom_sf"/>
</dbReference>
<comment type="caution">
    <text evidence="1">The sequence shown here is derived from an EMBL/GenBank/DDBJ whole genome shotgun (WGS) entry which is preliminary data.</text>
</comment>
<protein>
    <submittedName>
        <fullName evidence="1">SRPBCC domain-containing protein</fullName>
    </submittedName>
</protein>
<dbReference type="InterPro" id="IPR019587">
    <property type="entry name" value="Polyketide_cyclase/dehydratase"/>
</dbReference>
<accession>A0ABW0BGU4</accession>
<sequence>MGVFVYSVWIDAAPEKVWGTYVDPARVADWQTGKPVVGDVQGAPGEAGSTYVSRRGPFAARTTVLAAEVPRELVTRTDAYFGLQFELTSRLEERSGGTELQLRAATHWRRRLGPVGKVVELAVLSPREARKELAMLKALIEREASN</sequence>
<name>A0ABW0BGU4_9ACTN</name>
<organism evidence="1 2">
    <name type="scientific">Nocardioides taihuensis</name>
    <dbReference type="NCBI Taxonomy" id="1835606"/>
    <lineage>
        <taxon>Bacteria</taxon>
        <taxon>Bacillati</taxon>
        <taxon>Actinomycetota</taxon>
        <taxon>Actinomycetes</taxon>
        <taxon>Propionibacteriales</taxon>
        <taxon>Nocardioidaceae</taxon>
        <taxon>Nocardioides</taxon>
    </lineage>
</organism>
<proteinExistence type="predicted"/>
<dbReference type="Proteomes" id="UP001596087">
    <property type="component" value="Unassembled WGS sequence"/>
</dbReference>
<evidence type="ECO:0000313" key="1">
    <source>
        <dbReference type="EMBL" id="MFC5176536.1"/>
    </source>
</evidence>
<dbReference type="SUPFAM" id="SSF55961">
    <property type="entry name" value="Bet v1-like"/>
    <property type="match status" value="1"/>
</dbReference>
<dbReference type="Pfam" id="PF10604">
    <property type="entry name" value="Polyketide_cyc2"/>
    <property type="match status" value="1"/>
</dbReference>
<dbReference type="RefSeq" id="WP_378588930.1">
    <property type="nucleotide sequence ID" value="NZ_JBHSKD010000007.1"/>
</dbReference>
<reference evidence="2" key="1">
    <citation type="journal article" date="2019" name="Int. J. Syst. Evol. Microbiol.">
        <title>The Global Catalogue of Microorganisms (GCM) 10K type strain sequencing project: providing services to taxonomists for standard genome sequencing and annotation.</title>
        <authorList>
            <consortium name="The Broad Institute Genomics Platform"/>
            <consortium name="The Broad Institute Genome Sequencing Center for Infectious Disease"/>
            <person name="Wu L."/>
            <person name="Ma J."/>
        </authorList>
    </citation>
    <scope>NUCLEOTIDE SEQUENCE [LARGE SCALE GENOMIC DNA]</scope>
    <source>
        <strain evidence="2">DFY41</strain>
    </source>
</reference>
<gene>
    <name evidence="1" type="ORF">ACFPGP_07620</name>
</gene>
<dbReference type="EMBL" id="JBHSKD010000007">
    <property type="protein sequence ID" value="MFC5176536.1"/>
    <property type="molecule type" value="Genomic_DNA"/>
</dbReference>
<dbReference type="Gene3D" id="3.30.530.20">
    <property type="match status" value="1"/>
</dbReference>
<keyword evidence="2" id="KW-1185">Reference proteome</keyword>